<proteinExistence type="inferred from homology"/>
<dbReference type="EMBL" id="CARXXK010000002">
    <property type="protein sequence ID" value="CAI6357976.1"/>
    <property type="molecule type" value="Genomic_DNA"/>
</dbReference>
<evidence type="ECO:0000256" key="5">
    <source>
        <dbReference type="ARBA" id="ARBA00023136"/>
    </source>
</evidence>
<feature type="region of interest" description="Disordered" evidence="7">
    <location>
        <begin position="84"/>
        <end position="103"/>
    </location>
</feature>
<feature type="transmembrane region" description="Helical" evidence="6">
    <location>
        <begin position="40"/>
        <end position="62"/>
    </location>
</feature>
<keyword evidence="5 6" id="KW-0472">Membrane</keyword>
<accession>A0AAV0WQ81</accession>
<comment type="subcellular location">
    <subcellularLocation>
        <location evidence="1 6">Membrane</location>
        <topology evidence="1 6">Multi-pass membrane protein</topology>
    </subcellularLocation>
</comment>
<dbReference type="PANTHER" id="PTHR12300:SF161">
    <property type="entry name" value="RECEPTOR EXPRESSION-ENHANCING PROTEIN"/>
    <property type="match status" value="1"/>
</dbReference>
<evidence type="ECO:0000256" key="4">
    <source>
        <dbReference type="ARBA" id="ARBA00022989"/>
    </source>
</evidence>
<keyword evidence="9" id="KW-1185">Reference proteome</keyword>
<evidence type="ECO:0000256" key="7">
    <source>
        <dbReference type="SAM" id="MobiDB-lite"/>
    </source>
</evidence>
<keyword evidence="4 6" id="KW-1133">Transmembrane helix</keyword>
<feature type="transmembrane region" description="Helical" evidence="6">
    <location>
        <begin position="130"/>
        <end position="148"/>
    </location>
</feature>
<comment type="similarity">
    <text evidence="2 6">Belongs to the DP1 family.</text>
</comment>
<dbReference type="Proteomes" id="UP001160148">
    <property type="component" value="Unassembled WGS sequence"/>
</dbReference>
<evidence type="ECO:0000256" key="2">
    <source>
        <dbReference type="ARBA" id="ARBA00008573"/>
    </source>
</evidence>
<dbReference type="GO" id="GO:0016020">
    <property type="term" value="C:membrane"/>
    <property type="evidence" value="ECO:0007669"/>
    <property type="project" value="UniProtKB-SubCell"/>
</dbReference>
<evidence type="ECO:0000256" key="6">
    <source>
        <dbReference type="RuleBase" id="RU362006"/>
    </source>
</evidence>
<dbReference type="PANTHER" id="PTHR12300">
    <property type="entry name" value="HVA22-LIKE PROTEINS"/>
    <property type="match status" value="1"/>
</dbReference>
<dbReference type="AlphaFoldDB" id="A0AAV0WQ81"/>
<protein>
    <recommendedName>
        <fullName evidence="6">Receptor expression-enhancing protein</fullName>
    </recommendedName>
</protein>
<name>A0AAV0WQ81_9HEMI</name>
<dbReference type="InterPro" id="IPR004345">
    <property type="entry name" value="TB2_DP1_HVA22"/>
</dbReference>
<feature type="transmembrane region" description="Helical" evidence="6">
    <location>
        <begin position="107"/>
        <end position="123"/>
    </location>
</feature>
<evidence type="ECO:0000313" key="8">
    <source>
        <dbReference type="EMBL" id="CAI6357976.1"/>
    </source>
</evidence>
<evidence type="ECO:0000256" key="1">
    <source>
        <dbReference type="ARBA" id="ARBA00004141"/>
    </source>
</evidence>
<comment type="caution">
    <text evidence="8">The sequence shown here is derived from an EMBL/GenBank/DDBJ whole genome shotgun (WGS) entry which is preliminary data.</text>
</comment>
<sequence length="175" mass="19748">MTIMNVYNAIDSALRDRITRPWIAPFVWIEGRTGIDHMKLLVGSMLVALAFFIASGRMIMLLSNLLGFAYPMYATIDLTVKEDVQPDTPSQPEPTERTGSDAPVKPATRWLTYWITFAAVLIVQQLCGDLLQIIIPFYFLAKIVFFAWCASPMEANGAAFLYKFVVCAHLKQFFV</sequence>
<gene>
    <name evidence="8" type="ORF">MEUPH1_LOCUS13541</name>
</gene>
<evidence type="ECO:0000256" key="3">
    <source>
        <dbReference type="ARBA" id="ARBA00022692"/>
    </source>
</evidence>
<organism evidence="8 9">
    <name type="scientific">Macrosiphum euphorbiae</name>
    <name type="common">potato aphid</name>
    <dbReference type="NCBI Taxonomy" id="13131"/>
    <lineage>
        <taxon>Eukaryota</taxon>
        <taxon>Metazoa</taxon>
        <taxon>Ecdysozoa</taxon>
        <taxon>Arthropoda</taxon>
        <taxon>Hexapoda</taxon>
        <taxon>Insecta</taxon>
        <taxon>Pterygota</taxon>
        <taxon>Neoptera</taxon>
        <taxon>Paraneoptera</taxon>
        <taxon>Hemiptera</taxon>
        <taxon>Sternorrhyncha</taxon>
        <taxon>Aphidomorpha</taxon>
        <taxon>Aphidoidea</taxon>
        <taxon>Aphididae</taxon>
        <taxon>Macrosiphini</taxon>
        <taxon>Macrosiphum</taxon>
    </lineage>
</organism>
<evidence type="ECO:0000313" key="9">
    <source>
        <dbReference type="Proteomes" id="UP001160148"/>
    </source>
</evidence>
<reference evidence="8 9" key="1">
    <citation type="submission" date="2023-01" db="EMBL/GenBank/DDBJ databases">
        <authorList>
            <person name="Whitehead M."/>
        </authorList>
    </citation>
    <scope>NUCLEOTIDE SEQUENCE [LARGE SCALE GENOMIC DNA]</scope>
</reference>
<dbReference type="Pfam" id="PF03134">
    <property type="entry name" value="TB2_DP1_HVA22"/>
    <property type="match status" value="1"/>
</dbReference>
<keyword evidence="3 6" id="KW-0812">Transmembrane</keyword>